<feature type="transmembrane region" description="Helical" evidence="3">
    <location>
        <begin position="163"/>
        <end position="183"/>
    </location>
</feature>
<dbReference type="EMBL" id="JAWCUA010000010">
    <property type="protein sequence ID" value="MDU0114263.1"/>
    <property type="molecule type" value="Genomic_DNA"/>
</dbReference>
<feature type="transmembrane region" description="Helical" evidence="3">
    <location>
        <begin position="43"/>
        <end position="62"/>
    </location>
</feature>
<dbReference type="NCBIfam" id="TIGR00254">
    <property type="entry name" value="GGDEF"/>
    <property type="match status" value="1"/>
</dbReference>
<dbReference type="InterPro" id="IPR029787">
    <property type="entry name" value="Nucleotide_cyclase"/>
</dbReference>
<evidence type="ECO:0000313" key="6">
    <source>
        <dbReference type="Proteomes" id="UP001257914"/>
    </source>
</evidence>
<organism evidence="5 6">
    <name type="scientific">Psychrosphaera aquimarina</name>
    <dbReference type="NCBI Taxonomy" id="2044854"/>
    <lineage>
        <taxon>Bacteria</taxon>
        <taxon>Pseudomonadati</taxon>
        <taxon>Pseudomonadota</taxon>
        <taxon>Gammaproteobacteria</taxon>
        <taxon>Alteromonadales</taxon>
        <taxon>Pseudoalteromonadaceae</taxon>
        <taxon>Psychrosphaera</taxon>
    </lineage>
</organism>
<dbReference type="PANTHER" id="PTHR45138">
    <property type="entry name" value="REGULATORY COMPONENTS OF SENSORY TRANSDUCTION SYSTEM"/>
    <property type="match status" value="1"/>
</dbReference>
<dbReference type="InterPro" id="IPR000160">
    <property type="entry name" value="GGDEF_dom"/>
</dbReference>
<sequence>MSTFVITKITYASIMIMISLVASTFYFLRPLRQVKHNIDADKYLSLFFLLFATAFVVFSLTLTRQNTLLVVINNTLFLIAFAYLKAAFKSRHPKQKRILLEKPILLVLLICTSINLCLFHFVDKSQLARMIVNMFAINIILFTIIPCIALIPKQPSSGEKLAINSIKLTMLILSILIIAILLLNNHIYYLFAITIAITLVIMILFGSTLIMFLSEVADLYQKESSIDFLTGLLNRRHFFVNSDQIVKMAKREGFEVTVIMGDIDDFKFINDVFGHDLGDQVIANFASIIKKLTRDTDITARFGGEEFCLLLPYTDQKGANELAERIRLEIMQTIIPSHICDVRYTASFGVATFDKSEPLNTTIIHSDRALYFAKEHGKNQVKQFTANLMLNQERLE</sequence>
<feature type="transmembrane region" description="Helical" evidence="3">
    <location>
        <begin position="189"/>
        <end position="213"/>
    </location>
</feature>
<comment type="caution">
    <text evidence="5">The sequence shown here is derived from an EMBL/GenBank/DDBJ whole genome shotgun (WGS) entry which is preliminary data.</text>
</comment>
<evidence type="ECO:0000313" key="5">
    <source>
        <dbReference type="EMBL" id="MDU0114263.1"/>
    </source>
</evidence>
<evidence type="ECO:0000256" key="1">
    <source>
        <dbReference type="ARBA" id="ARBA00012528"/>
    </source>
</evidence>
<dbReference type="RefSeq" id="WP_315947888.1">
    <property type="nucleotide sequence ID" value="NZ_JAWCUA010000010.1"/>
</dbReference>
<dbReference type="Gene3D" id="3.30.70.270">
    <property type="match status" value="1"/>
</dbReference>
<keyword evidence="5" id="KW-0548">Nucleotidyltransferase</keyword>
<protein>
    <recommendedName>
        <fullName evidence="1">diguanylate cyclase</fullName>
        <ecNumber evidence="1">2.7.7.65</ecNumber>
    </recommendedName>
</protein>
<dbReference type="GO" id="GO:0052621">
    <property type="term" value="F:diguanylate cyclase activity"/>
    <property type="evidence" value="ECO:0007669"/>
    <property type="project" value="UniProtKB-EC"/>
</dbReference>
<name>A0ABU3R4N4_9GAMM</name>
<dbReference type="SMART" id="SM00267">
    <property type="entry name" value="GGDEF"/>
    <property type="match status" value="1"/>
</dbReference>
<feature type="transmembrane region" description="Helical" evidence="3">
    <location>
        <begin position="68"/>
        <end position="84"/>
    </location>
</feature>
<comment type="catalytic activity">
    <reaction evidence="2">
        <text>2 GTP = 3',3'-c-di-GMP + 2 diphosphate</text>
        <dbReference type="Rhea" id="RHEA:24898"/>
        <dbReference type="ChEBI" id="CHEBI:33019"/>
        <dbReference type="ChEBI" id="CHEBI:37565"/>
        <dbReference type="ChEBI" id="CHEBI:58805"/>
        <dbReference type="EC" id="2.7.7.65"/>
    </reaction>
</comment>
<dbReference type="PROSITE" id="PS50887">
    <property type="entry name" value="GGDEF"/>
    <property type="match status" value="1"/>
</dbReference>
<dbReference type="EC" id="2.7.7.65" evidence="1"/>
<keyword evidence="3" id="KW-0812">Transmembrane</keyword>
<dbReference type="CDD" id="cd01949">
    <property type="entry name" value="GGDEF"/>
    <property type="match status" value="1"/>
</dbReference>
<feature type="transmembrane region" description="Helical" evidence="3">
    <location>
        <begin position="128"/>
        <end position="151"/>
    </location>
</feature>
<reference evidence="5 6" key="1">
    <citation type="submission" date="2023-10" db="EMBL/GenBank/DDBJ databases">
        <title>Psychrosphaera aquimaarina strain SW33 isolated from seawater.</title>
        <authorList>
            <person name="Bayburt H."/>
            <person name="Kim J.M."/>
            <person name="Choi B.J."/>
            <person name="Jeon C.O."/>
        </authorList>
    </citation>
    <scope>NUCLEOTIDE SEQUENCE [LARGE SCALE GENOMIC DNA]</scope>
    <source>
        <strain evidence="5 6">KCTC 52743</strain>
    </source>
</reference>
<dbReference type="InterPro" id="IPR050469">
    <property type="entry name" value="Diguanylate_Cyclase"/>
</dbReference>
<feature type="transmembrane region" description="Helical" evidence="3">
    <location>
        <begin position="104"/>
        <end position="122"/>
    </location>
</feature>
<dbReference type="Pfam" id="PF00990">
    <property type="entry name" value="GGDEF"/>
    <property type="match status" value="1"/>
</dbReference>
<dbReference type="InterPro" id="IPR043128">
    <property type="entry name" value="Rev_trsase/Diguanyl_cyclase"/>
</dbReference>
<dbReference type="PANTHER" id="PTHR45138:SF9">
    <property type="entry name" value="DIGUANYLATE CYCLASE DGCM-RELATED"/>
    <property type="match status" value="1"/>
</dbReference>
<proteinExistence type="predicted"/>
<feature type="domain" description="GGDEF" evidence="4">
    <location>
        <begin position="254"/>
        <end position="386"/>
    </location>
</feature>
<keyword evidence="5" id="KW-0808">Transferase</keyword>
<keyword evidence="3" id="KW-1133">Transmembrane helix</keyword>
<accession>A0ABU3R4N4</accession>
<evidence type="ECO:0000259" key="4">
    <source>
        <dbReference type="PROSITE" id="PS50887"/>
    </source>
</evidence>
<gene>
    <name evidence="5" type="ORF">RT723_14945</name>
</gene>
<evidence type="ECO:0000256" key="3">
    <source>
        <dbReference type="SAM" id="Phobius"/>
    </source>
</evidence>
<evidence type="ECO:0000256" key="2">
    <source>
        <dbReference type="ARBA" id="ARBA00034247"/>
    </source>
</evidence>
<dbReference type="SUPFAM" id="SSF55073">
    <property type="entry name" value="Nucleotide cyclase"/>
    <property type="match status" value="1"/>
</dbReference>
<feature type="transmembrane region" description="Helical" evidence="3">
    <location>
        <begin position="12"/>
        <end position="31"/>
    </location>
</feature>
<keyword evidence="6" id="KW-1185">Reference proteome</keyword>
<keyword evidence="3" id="KW-0472">Membrane</keyword>
<dbReference type="Proteomes" id="UP001257914">
    <property type="component" value="Unassembled WGS sequence"/>
</dbReference>